<feature type="region of interest" description="Disordered" evidence="1">
    <location>
        <begin position="1"/>
        <end position="66"/>
    </location>
</feature>
<evidence type="ECO:0000313" key="3">
    <source>
        <dbReference type="Proteomes" id="UP000318093"/>
    </source>
</evidence>
<sequence>MENTITTGMAAQSARGTRPRSASKLRMGLRQHGDPIDPAGELGVRPDQERPARHDEDGAAVDEGEN</sequence>
<proteinExistence type="predicted"/>
<feature type="compositionally biased region" description="Polar residues" evidence="1">
    <location>
        <begin position="1"/>
        <end position="10"/>
    </location>
</feature>
<organism evidence="2 3">
    <name type="scientific">Candidatus Segetimicrobium genomatis</name>
    <dbReference type="NCBI Taxonomy" id="2569760"/>
    <lineage>
        <taxon>Bacteria</taxon>
        <taxon>Bacillati</taxon>
        <taxon>Candidatus Sysuimicrobiota</taxon>
        <taxon>Candidatus Sysuimicrobiia</taxon>
        <taxon>Candidatus Sysuimicrobiales</taxon>
        <taxon>Candidatus Segetimicrobiaceae</taxon>
        <taxon>Candidatus Segetimicrobium</taxon>
    </lineage>
</organism>
<protein>
    <submittedName>
        <fullName evidence="2">Uncharacterized protein</fullName>
    </submittedName>
</protein>
<evidence type="ECO:0000256" key="1">
    <source>
        <dbReference type="SAM" id="MobiDB-lite"/>
    </source>
</evidence>
<evidence type="ECO:0000313" key="2">
    <source>
        <dbReference type="EMBL" id="TMI80568.1"/>
    </source>
</evidence>
<dbReference type="EMBL" id="VBAN01000252">
    <property type="protein sequence ID" value="TMI80568.1"/>
    <property type="molecule type" value="Genomic_DNA"/>
</dbReference>
<accession>A0A537JAI3</accession>
<dbReference type="Proteomes" id="UP000318093">
    <property type="component" value="Unassembled WGS sequence"/>
</dbReference>
<comment type="caution">
    <text evidence="2">The sequence shown here is derived from an EMBL/GenBank/DDBJ whole genome shotgun (WGS) entry which is preliminary data.</text>
</comment>
<dbReference type="AlphaFoldDB" id="A0A537JAI3"/>
<feature type="compositionally biased region" description="Basic residues" evidence="1">
    <location>
        <begin position="17"/>
        <end position="29"/>
    </location>
</feature>
<feature type="compositionally biased region" description="Basic and acidic residues" evidence="1">
    <location>
        <begin position="44"/>
        <end position="57"/>
    </location>
</feature>
<gene>
    <name evidence="2" type="ORF">E6H03_08135</name>
</gene>
<reference evidence="2 3" key="1">
    <citation type="journal article" date="2019" name="Nat. Microbiol.">
        <title>Mediterranean grassland soil C-N compound turnover is dependent on rainfall and depth, and is mediated by genomically divergent microorganisms.</title>
        <authorList>
            <person name="Diamond S."/>
            <person name="Andeer P.F."/>
            <person name="Li Z."/>
            <person name="Crits-Christoph A."/>
            <person name="Burstein D."/>
            <person name="Anantharaman K."/>
            <person name="Lane K.R."/>
            <person name="Thomas B.C."/>
            <person name="Pan C."/>
            <person name="Northen T.R."/>
            <person name="Banfield J.F."/>
        </authorList>
    </citation>
    <scope>NUCLEOTIDE SEQUENCE [LARGE SCALE GENOMIC DNA]</scope>
    <source>
        <strain evidence="2">NP_6</strain>
    </source>
</reference>
<name>A0A537JAI3_9BACT</name>